<protein>
    <submittedName>
        <fullName evidence="2">Uncharacterized protein</fullName>
    </submittedName>
</protein>
<evidence type="ECO:0000313" key="3">
    <source>
        <dbReference type="Proteomes" id="UP001190926"/>
    </source>
</evidence>
<dbReference type="EMBL" id="SDAM02029589">
    <property type="protein sequence ID" value="KAH6755727.1"/>
    <property type="molecule type" value="Genomic_DNA"/>
</dbReference>
<evidence type="ECO:0000313" key="2">
    <source>
        <dbReference type="EMBL" id="KAH6755727.1"/>
    </source>
</evidence>
<dbReference type="PANTHER" id="PTHR31642">
    <property type="entry name" value="TRICHOTHECENE 3-O-ACETYLTRANSFERASE"/>
    <property type="match status" value="1"/>
</dbReference>
<evidence type="ECO:0000256" key="1">
    <source>
        <dbReference type="ARBA" id="ARBA00009861"/>
    </source>
</evidence>
<name>A0AAD4NX14_PERFH</name>
<comment type="similarity">
    <text evidence="1">Belongs to the plant acyltransferase family.</text>
</comment>
<dbReference type="GO" id="GO:0016747">
    <property type="term" value="F:acyltransferase activity, transferring groups other than amino-acyl groups"/>
    <property type="evidence" value="ECO:0007669"/>
    <property type="project" value="TreeGrafter"/>
</dbReference>
<dbReference type="Pfam" id="PF02458">
    <property type="entry name" value="Transferase"/>
    <property type="match status" value="1"/>
</dbReference>
<sequence length="427" mass="46948">MVSAAVENLLRDIKLSTVVPASITGEDKNHHFTNLDLALKLHYITTVHFFGGDAAAGLTIHDFKKPMFLWLQLYYPISGRIRRQDGGGRPYIKCNDSGVRIVEATCTKTVAEWLAAVNGGDHHRLLVYDQPLLAHDFGFTPLVFLQLTKFECGGLCVGMRWAHFLGDAVSATDCINMWAKIMANQVAPPQLLPTPTTPTTHHHPPPPLSAVKLLESVGDNWLAPNNSRMQSHTLHITEEQLSNLLSRERNKNNAEIIFQVISALIWKSMARIREAKIVTVCKNTKSDLKNDELPSNARMVIGVVEAESTVMIADADPLEIAKMIAENFVDQTSVIDREMEEGEGKLDFVVYGSNLTFLNLEGLDLYGLEIKGRRPIFGSISVGGVGDGGAVVVAPDAGGGGRVVNVILPEDQLHHLKNELRVEWGIL</sequence>
<dbReference type="Gene3D" id="3.30.559.10">
    <property type="entry name" value="Chloramphenicol acetyltransferase-like domain"/>
    <property type="match status" value="2"/>
</dbReference>
<dbReference type="InterPro" id="IPR050317">
    <property type="entry name" value="Plant_Fungal_Acyltransferase"/>
</dbReference>
<keyword evidence="3" id="KW-1185">Reference proteome</keyword>
<dbReference type="AlphaFoldDB" id="A0AAD4NX14"/>
<gene>
    <name evidence="2" type="ORF">C2S53_009989</name>
</gene>
<comment type="caution">
    <text evidence="2">The sequence shown here is derived from an EMBL/GenBank/DDBJ whole genome shotgun (WGS) entry which is preliminary data.</text>
</comment>
<accession>A0AAD4NX14</accession>
<proteinExistence type="inferred from homology"/>
<organism evidence="2 3">
    <name type="scientific">Perilla frutescens var. hirtella</name>
    <name type="common">Perilla citriodora</name>
    <name type="synonym">Perilla setoyensis</name>
    <dbReference type="NCBI Taxonomy" id="608512"/>
    <lineage>
        <taxon>Eukaryota</taxon>
        <taxon>Viridiplantae</taxon>
        <taxon>Streptophyta</taxon>
        <taxon>Embryophyta</taxon>
        <taxon>Tracheophyta</taxon>
        <taxon>Spermatophyta</taxon>
        <taxon>Magnoliopsida</taxon>
        <taxon>eudicotyledons</taxon>
        <taxon>Gunneridae</taxon>
        <taxon>Pentapetalae</taxon>
        <taxon>asterids</taxon>
        <taxon>lamiids</taxon>
        <taxon>Lamiales</taxon>
        <taxon>Lamiaceae</taxon>
        <taxon>Nepetoideae</taxon>
        <taxon>Elsholtzieae</taxon>
        <taxon>Perilla</taxon>
    </lineage>
</organism>
<dbReference type="PANTHER" id="PTHR31642:SF115">
    <property type="entry name" value="PROTEIN ECERIFERUM 26-LIKE"/>
    <property type="match status" value="1"/>
</dbReference>
<dbReference type="InterPro" id="IPR023213">
    <property type="entry name" value="CAT-like_dom_sf"/>
</dbReference>
<dbReference type="Proteomes" id="UP001190926">
    <property type="component" value="Unassembled WGS sequence"/>
</dbReference>
<reference evidence="2 3" key="1">
    <citation type="journal article" date="2021" name="Nat. Commun.">
        <title>Incipient diploidization of the medicinal plant Perilla within 10,000 years.</title>
        <authorList>
            <person name="Zhang Y."/>
            <person name="Shen Q."/>
            <person name="Leng L."/>
            <person name="Zhang D."/>
            <person name="Chen S."/>
            <person name="Shi Y."/>
            <person name="Ning Z."/>
            <person name="Chen S."/>
        </authorList>
    </citation>
    <scope>NUCLEOTIDE SEQUENCE [LARGE SCALE GENOMIC DNA]</scope>
    <source>
        <strain evidence="3">cv. PC099</strain>
    </source>
</reference>